<dbReference type="AlphaFoldDB" id="A0AAD7MLR9"/>
<sequence length="621" mass="68536">MHPVFQLSALDSLPPGLRRTAISAARKSTDAVVRVQSLLKNIDDRERQLAFLPVFYANLESCDIPTDAQLESYPVFSSGAVLRAASAIRSLAGLMGVPPAAFQELWPGLIKWVDFLDFHRDRLAEYPMLCAGFLLFTGGFGGSSEAIALMSSTRGYRRIISRTWGVLLHTTDTRAFTLGFEALTMTLLGQMRVQSIDDANEILDGAGGTMPDLALLVVGYLNGIRPDRRIADVSGDSRLYGGIIDFVASIDKYLTPAGWDRTKTFGSLSTALLPAGIVDSLARMLVAFTQPNITTPSPPILLLGLQLLVEIILKAAGSPFIAELIQGGFLQAIGPLSLVNNELEAPLAALLYGGLSRSLLSYRILSLLKIAIPAAERSTFHSIRSPKLLDAWKEFSSLANQRIRALETRGQSRKACDNAECGRIGHKDIFRRCGGCLAFYYCSGHCQRMDWRNGGHYEFCNPLISWRISEPLIASPVSQPLGTRDRHFLRALVAYDYNAHKFDIVLPEQALFMARRPGDPFVTVFDYSQRGPVNIKVLAANERVLSQLFGAHSEWQHDILRVSQSPGRIHLNLLMVPGRGSFEAFIVPMRTETSRYEILAPIAKNSLAEPARRFREDSQLD</sequence>
<keyword evidence="1" id="KW-0479">Metal-binding</keyword>
<keyword evidence="3" id="KW-0862">Zinc</keyword>
<dbReference type="EMBL" id="JARKIB010000214">
    <property type="protein sequence ID" value="KAJ7723071.1"/>
    <property type="molecule type" value="Genomic_DNA"/>
</dbReference>
<name>A0AAD7MLR9_9AGAR</name>
<comment type="caution">
    <text evidence="6">The sequence shown here is derived from an EMBL/GenBank/DDBJ whole genome shotgun (WGS) entry which is preliminary data.</text>
</comment>
<evidence type="ECO:0000313" key="7">
    <source>
        <dbReference type="Proteomes" id="UP001215598"/>
    </source>
</evidence>
<dbReference type="Gene3D" id="6.10.140.2220">
    <property type="match status" value="1"/>
</dbReference>
<evidence type="ECO:0000256" key="3">
    <source>
        <dbReference type="ARBA" id="ARBA00022833"/>
    </source>
</evidence>
<proteinExistence type="predicted"/>
<evidence type="ECO:0000313" key="6">
    <source>
        <dbReference type="EMBL" id="KAJ7723071.1"/>
    </source>
</evidence>
<protein>
    <recommendedName>
        <fullName evidence="5">MYND-type domain-containing protein</fullName>
    </recommendedName>
</protein>
<gene>
    <name evidence="6" type="ORF">B0H16DRAFT_1473057</name>
</gene>
<evidence type="ECO:0000256" key="4">
    <source>
        <dbReference type="PROSITE-ProRule" id="PRU00134"/>
    </source>
</evidence>
<reference evidence="6" key="1">
    <citation type="submission" date="2023-03" db="EMBL/GenBank/DDBJ databases">
        <title>Massive genome expansion in bonnet fungi (Mycena s.s.) driven by repeated elements and novel gene families across ecological guilds.</title>
        <authorList>
            <consortium name="Lawrence Berkeley National Laboratory"/>
            <person name="Harder C.B."/>
            <person name="Miyauchi S."/>
            <person name="Viragh M."/>
            <person name="Kuo A."/>
            <person name="Thoen E."/>
            <person name="Andreopoulos B."/>
            <person name="Lu D."/>
            <person name="Skrede I."/>
            <person name="Drula E."/>
            <person name="Henrissat B."/>
            <person name="Morin E."/>
            <person name="Kohler A."/>
            <person name="Barry K."/>
            <person name="LaButti K."/>
            <person name="Morin E."/>
            <person name="Salamov A."/>
            <person name="Lipzen A."/>
            <person name="Mereny Z."/>
            <person name="Hegedus B."/>
            <person name="Baldrian P."/>
            <person name="Stursova M."/>
            <person name="Weitz H."/>
            <person name="Taylor A."/>
            <person name="Grigoriev I.V."/>
            <person name="Nagy L.G."/>
            <person name="Martin F."/>
            <person name="Kauserud H."/>
        </authorList>
    </citation>
    <scope>NUCLEOTIDE SEQUENCE</scope>
    <source>
        <strain evidence="6">CBHHK182m</strain>
    </source>
</reference>
<dbReference type="SUPFAM" id="SSF144232">
    <property type="entry name" value="HIT/MYND zinc finger-like"/>
    <property type="match status" value="1"/>
</dbReference>
<organism evidence="6 7">
    <name type="scientific">Mycena metata</name>
    <dbReference type="NCBI Taxonomy" id="1033252"/>
    <lineage>
        <taxon>Eukaryota</taxon>
        <taxon>Fungi</taxon>
        <taxon>Dikarya</taxon>
        <taxon>Basidiomycota</taxon>
        <taxon>Agaricomycotina</taxon>
        <taxon>Agaricomycetes</taxon>
        <taxon>Agaricomycetidae</taxon>
        <taxon>Agaricales</taxon>
        <taxon>Marasmiineae</taxon>
        <taxon>Mycenaceae</taxon>
        <taxon>Mycena</taxon>
    </lineage>
</organism>
<dbReference type="Proteomes" id="UP001215598">
    <property type="component" value="Unassembled WGS sequence"/>
</dbReference>
<feature type="domain" description="MYND-type" evidence="5">
    <location>
        <begin position="418"/>
        <end position="460"/>
    </location>
</feature>
<accession>A0AAD7MLR9</accession>
<dbReference type="PROSITE" id="PS50865">
    <property type="entry name" value="ZF_MYND_2"/>
    <property type="match status" value="1"/>
</dbReference>
<evidence type="ECO:0000256" key="2">
    <source>
        <dbReference type="ARBA" id="ARBA00022771"/>
    </source>
</evidence>
<keyword evidence="7" id="KW-1185">Reference proteome</keyword>
<dbReference type="InterPro" id="IPR002893">
    <property type="entry name" value="Znf_MYND"/>
</dbReference>
<keyword evidence="2 4" id="KW-0863">Zinc-finger</keyword>
<evidence type="ECO:0000256" key="1">
    <source>
        <dbReference type="ARBA" id="ARBA00022723"/>
    </source>
</evidence>
<dbReference type="Pfam" id="PF01753">
    <property type="entry name" value="zf-MYND"/>
    <property type="match status" value="1"/>
</dbReference>
<dbReference type="GO" id="GO:0008270">
    <property type="term" value="F:zinc ion binding"/>
    <property type="evidence" value="ECO:0007669"/>
    <property type="project" value="UniProtKB-KW"/>
</dbReference>
<evidence type="ECO:0000259" key="5">
    <source>
        <dbReference type="PROSITE" id="PS50865"/>
    </source>
</evidence>